<proteinExistence type="predicted"/>
<keyword evidence="4" id="KW-1185">Reference proteome</keyword>
<evidence type="ECO:0000259" key="2">
    <source>
        <dbReference type="Pfam" id="PF20441"/>
    </source>
</evidence>
<dbReference type="InterPro" id="IPR005021">
    <property type="entry name" value="Terminase_largesu-like"/>
</dbReference>
<feature type="domain" description="Terminase large subunit-like endonuclease" evidence="2">
    <location>
        <begin position="244"/>
        <end position="530"/>
    </location>
</feature>
<dbReference type="RefSeq" id="WP_233719934.1">
    <property type="nucleotide sequence ID" value="NZ_JAJUWU010000013.1"/>
</dbReference>
<dbReference type="Pfam" id="PF03354">
    <property type="entry name" value="TerL_ATPase"/>
    <property type="match status" value="1"/>
</dbReference>
<feature type="domain" description="Terminase large subunit-like ATPase" evidence="1">
    <location>
        <begin position="66"/>
        <end position="232"/>
    </location>
</feature>
<evidence type="ECO:0000313" key="4">
    <source>
        <dbReference type="Proteomes" id="UP001139035"/>
    </source>
</evidence>
<protein>
    <submittedName>
        <fullName evidence="3">Terminase large subunit</fullName>
    </submittedName>
</protein>
<dbReference type="EMBL" id="JAJUWU010000013">
    <property type="protein sequence ID" value="MCE7028930.1"/>
    <property type="molecule type" value="Genomic_DNA"/>
</dbReference>
<dbReference type="GO" id="GO:0004519">
    <property type="term" value="F:endonuclease activity"/>
    <property type="evidence" value="ECO:0007669"/>
    <property type="project" value="InterPro"/>
</dbReference>
<evidence type="ECO:0000259" key="1">
    <source>
        <dbReference type="Pfam" id="PF03354"/>
    </source>
</evidence>
<comment type="caution">
    <text evidence="3">The sequence shown here is derived from an EMBL/GenBank/DDBJ whole genome shotgun (WGS) entry which is preliminary data.</text>
</comment>
<dbReference type="InterPro" id="IPR027417">
    <property type="entry name" value="P-loop_NTPase"/>
</dbReference>
<dbReference type="PANTHER" id="PTHR41287">
    <property type="match status" value="1"/>
</dbReference>
<dbReference type="Proteomes" id="UP001139035">
    <property type="component" value="Unassembled WGS sequence"/>
</dbReference>
<dbReference type="Gene3D" id="3.40.50.300">
    <property type="entry name" value="P-loop containing nucleotide triphosphate hydrolases"/>
    <property type="match status" value="1"/>
</dbReference>
<accession>A0A9X1T650</accession>
<name>A0A9X1T650_9HYPH</name>
<dbReference type="PANTHER" id="PTHR41287:SF1">
    <property type="entry name" value="PROTEIN YMFN"/>
    <property type="match status" value="1"/>
</dbReference>
<dbReference type="InterPro" id="IPR046461">
    <property type="entry name" value="TerL_ATPase"/>
</dbReference>
<evidence type="ECO:0000313" key="3">
    <source>
        <dbReference type="EMBL" id="MCE7028930.1"/>
    </source>
</evidence>
<gene>
    <name evidence="3" type="ORF">LZD57_13100</name>
</gene>
<organism evidence="3 4">
    <name type="scientific">Jiella avicenniae</name>
    <dbReference type="NCBI Taxonomy" id="2907202"/>
    <lineage>
        <taxon>Bacteria</taxon>
        <taxon>Pseudomonadati</taxon>
        <taxon>Pseudomonadota</taxon>
        <taxon>Alphaproteobacteria</taxon>
        <taxon>Hyphomicrobiales</taxon>
        <taxon>Aurantimonadaceae</taxon>
        <taxon>Jiella</taxon>
    </lineage>
</organism>
<sequence length="553" mass="60556">MGLRGPGARRMKEARAALPARKRVLPWQRKGLTRAERVIRFLQWLPITKGPLAGKRMRLLPEQREFVTEIYGDLDEKGLRRRRIGIKSEPKGNGKTGLCAGLVLCHLLGPESEPRGEVYSAAVDGQQAGIIYAECEAIIAQVPEFAARVNCTRFHKRLEVLSGAGAGSIYAAMSADARKGHAIAPSLFVFDELAQVPDRELLDNLLNGLGKRKEALGLIISTQAPDDNHALSQMIDDGLSGADPSIFVQLISAPPEADPFAEATWFACNPALGKYLSVKEMREAAARARRIPAFEPSFRNLRLNQRVDAREDNRIVTASVWRAGAVPVDRESLRGRVCFGALDLSGKHDLTSLTLAFPDDDPEPTFDVLQFCWTPEGQLGGRRPAEQERFREWIAAGHIAAVPGPTIRYGFVAAELVKLSAEFDLQVIGFDRWRIDDFRQDLQEVDANFPVPLEPFGQGFKEMGPAVDWFAELALTGRIRHGGNPVLTAAVAGAITDSDPAGNLKIAKDKSNGRGPVRIDPAVTLVMALELCKRFEASPKVDVSDFLSSVVFA</sequence>
<dbReference type="InterPro" id="IPR046462">
    <property type="entry name" value="TerL_nuclease"/>
</dbReference>
<reference evidence="3" key="1">
    <citation type="submission" date="2022-01" db="EMBL/GenBank/DDBJ databases">
        <title>Jiella avicenniae sp. nov., a novel endophytic bacterium isolated from bark of Avicennia marina.</title>
        <authorList>
            <person name="Tuo L."/>
        </authorList>
    </citation>
    <scope>NUCLEOTIDE SEQUENCE</scope>
    <source>
        <strain evidence="3">CBK1P-4</strain>
    </source>
</reference>
<dbReference type="AlphaFoldDB" id="A0A9X1T650"/>
<dbReference type="Pfam" id="PF20441">
    <property type="entry name" value="TerL_nuclease"/>
    <property type="match status" value="1"/>
</dbReference>